<keyword evidence="3 6" id="KW-0812">Transmembrane</keyword>
<reference evidence="9" key="1">
    <citation type="submission" date="2018-07" db="EMBL/GenBank/DDBJ databases">
        <authorList>
            <person name="Kim H."/>
        </authorList>
    </citation>
    <scope>NUCLEOTIDE SEQUENCE [LARGE SCALE GENOMIC DNA]</scope>
    <source>
        <strain evidence="9">F02</strain>
    </source>
</reference>
<comment type="similarity">
    <text evidence="6">Belongs to the binding-protein-dependent transport system permease family.</text>
</comment>
<evidence type="ECO:0000313" key="9">
    <source>
        <dbReference type="Proteomes" id="UP000252182"/>
    </source>
</evidence>
<dbReference type="RefSeq" id="WP_114563195.1">
    <property type="nucleotide sequence ID" value="NZ_CP031124.1"/>
</dbReference>
<keyword evidence="2 6" id="KW-0813">Transport</keyword>
<dbReference type="GO" id="GO:0005886">
    <property type="term" value="C:plasma membrane"/>
    <property type="evidence" value="ECO:0007669"/>
    <property type="project" value="UniProtKB-SubCell"/>
</dbReference>
<dbReference type="SUPFAM" id="SSF161098">
    <property type="entry name" value="MetI-like"/>
    <property type="match status" value="1"/>
</dbReference>
<name>A0A345DCI8_9BURK</name>
<organism evidence="8 9">
    <name type="scientific">Ephemeroptericola cinctiostellae</name>
    <dbReference type="NCBI Taxonomy" id="2268024"/>
    <lineage>
        <taxon>Bacteria</taxon>
        <taxon>Pseudomonadati</taxon>
        <taxon>Pseudomonadota</taxon>
        <taxon>Betaproteobacteria</taxon>
        <taxon>Burkholderiales</taxon>
        <taxon>Burkholderiaceae</taxon>
        <taxon>Ephemeroptericola</taxon>
    </lineage>
</organism>
<feature type="domain" description="ABC transmembrane type-1" evidence="7">
    <location>
        <begin position="54"/>
        <end position="235"/>
    </location>
</feature>
<evidence type="ECO:0000256" key="6">
    <source>
        <dbReference type="RuleBase" id="RU363032"/>
    </source>
</evidence>
<evidence type="ECO:0000256" key="4">
    <source>
        <dbReference type="ARBA" id="ARBA00022989"/>
    </source>
</evidence>
<dbReference type="InterPro" id="IPR035906">
    <property type="entry name" value="MetI-like_sf"/>
</dbReference>
<protein>
    <submittedName>
        <fullName evidence="8">Glycine betaine uptake system permease protein YehW</fullName>
    </submittedName>
</protein>
<keyword evidence="4 6" id="KW-1133">Transmembrane helix</keyword>
<keyword evidence="9" id="KW-1185">Reference proteome</keyword>
<dbReference type="GO" id="GO:0031460">
    <property type="term" value="P:glycine betaine transport"/>
    <property type="evidence" value="ECO:0007669"/>
    <property type="project" value="UniProtKB-ARBA"/>
</dbReference>
<dbReference type="FunFam" id="1.10.3720.10:FF:000001">
    <property type="entry name" value="Glycine betaine ABC transporter, permease"/>
    <property type="match status" value="1"/>
</dbReference>
<feature type="transmembrane region" description="Helical" evidence="6">
    <location>
        <begin position="54"/>
        <end position="79"/>
    </location>
</feature>
<dbReference type="AlphaFoldDB" id="A0A345DCI8"/>
<dbReference type="InterPro" id="IPR000515">
    <property type="entry name" value="MetI-like"/>
</dbReference>
<dbReference type="Proteomes" id="UP000252182">
    <property type="component" value="Chromosome"/>
</dbReference>
<accession>A0A345DCI8</accession>
<dbReference type="KEGG" id="hyf:DTO96_101817"/>
<dbReference type="CDD" id="cd06261">
    <property type="entry name" value="TM_PBP2"/>
    <property type="match status" value="1"/>
</dbReference>
<feature type="transmembrane region" description="Helical" evidence="6">
    <location>
        <begin position="12"/>
        <end position="34"/>
    </location>
</feature>
<evidence type="ECO:0000256" key="3">
    <source>
        <dbReference type="ARBA" id="ARBA00022692"/>
    </source>
</evidence>
<dbReference type="InterPro" id="IPR051204">
    <property type="entry name" value="ABC_transp_perm/SBD"/>
</dbReference>
<feature type="transmembrane region" description="Helical" evidence="6">
    <location>
        <begin position="100"/>
        <end position="128"/>
    </location>
</feature>
<dbReference type="PROSITE" id="PS50928">
    <property type="entry name" value="ABC_TM1"/>
    <property type="match status" value="1"/>
</dbReference>
<keyword evidence="5 6" id="KW-0472">Membrane</keyword>
<dbReference type="GO" id="GO:0055085">
    <property type="term" value="P:transmembrane transport"/>
    <property type="evidence" value="ECO:0007669"/>
    <property type="project" value="InterPro"/>
</dbReference>
<evidence type="ECO:0000259" key="7">
    <source>
        <dbReference type="PROSITE" id="PS50928"/>
    </source>
</evidence>
<proteinExistence type="inferred from homology"/>
<dbReference type="Pfam" id="PF00528">
    <property type="entry name" value="BPD_transp_1"/>
    <property type="match status" value="1"/>
</dbReference>
<evidence type="ECO:0000313" key="8">
    <source>
        <dbReference type="EMBL" id="AXF86076.1"/>
    </source>
</evidence>
<feature type="transmembrane region" description="Helical" evidence="6">
    <location>
        <begin position="214"/>
        <end position="235"/>
    </location>
</feature>
<evidence type="ECO:0000256" key="2">
    <source>
        <dbReference type="ARBA" id="ARBA00022448"/>
    </source>
</evidence>
<gene>
    <name evidence="8" type="primary">yehW</name>
    <name evidence="8" type="ORF">DTO96_101817</name>
</gene>
<dbReference type="PANTHER" id="PTHR30177:SF32">
    <property type="entry name" value="GLYCINE BETAINE UPTAKE SYSTEM PERMEASE PROTEIN YEHW"/>
    <property type="match status" value="1"/>
</dbReference>
<evidence type="ECO:0000256" key="5">
    <source>
        <dbReference type="ARBA" id="ARBA00023136"/>
    </source>
</evidence>
<dbReference type="Gene3D" id="1.10.3720.10">
    <property type="entry name" value="MetI-like"/>
    <property type="match status" value="1"/>
</dbReference>
<evidence type="ECO:0000256" key="1">
    <source>
        <dbReference type="ARBA" id="ARBA00004651"/>
    </source>
</evidence>
<dbReference type="OrthoDB" id="9801163at2"/>
<dbReference type="EMBL" id="CP031124">
    <property type="protein sequence ID" value="AXF86076.1"/>
    <property type="molecule type" value="Genomic_DNA"/>
</dbReference>
<sequence length="242" mass="25580">MNIKRVPYTSPAWWAWVILIALTFGMPLLQPMFAHVFPELERPIYTQDSFLQLLLAHVFIVALSSVMSIGLGVALGVVVTQRFGRDFKPLVEAVVAMGQTFPPVAVLAIVVPLVGFGVVPALIALSLYGLLPIVQSTIAGLDDVPTSSVDAGIGLGMSPVQLFRQVQWPLAMPVILSGIRTSVIINIGTAAVASTVGAKTLGSPIIIGLNGNNMAYVVQGALLVALLAVVVDLSFDALQKRT</sequence>
<dbReference type="PANTHER" id="PTHR30177">
    <property type="entry name" value="GLYCINE BETAINE/L-PROLINE TRANSPORT SYSTEM PERMEASE PROTEIN PROW"/>
    <property type="match status" value="1"/>
</dbReference>
<comment type="subcellular location">
    <subcellularLocation>
        <location evidence="1 6">Cell membrane</location>
        <topology evidence="1 6">Multi-pass membrane protein</topology>
    </subcellularLocation>
</comment>